<dbReference type="Gene3D" id="3.20.20.70">
    <property type="entry name" value="Aldolase class I"/>
    <property type="match status" value="1"/>
</dbReference>
<dbReference type="InterPro" id="IPR044152">
    <property type="entry name" value="YqjM-like"/>
</dbReference>
<evidence type="ECO:0000313" key="4">
    <source>
        <dbReference type="EMBL" id="GHF13498.1"/>
    </source>
</evidence>
<accession>A0A919AL43</accession>
<evidence type="ECO:0000256" key="1">
    <source>
        <dbReference type="SAM" id="MobiDB-lite"/>
    </source>
</evidence>
<dbReference type="PANTHER" id="PTHR43303:SF3">
    <property type="entry name" value="BLR3436 PROTEIN"/>
    <property type="match status" value="1"/>
</dbReference>
<dbReference type="RefSeq" id="WP_191249921.1">
    <property type="nucleotide sequence ID" value="NZ_BNCI01000001.1"/>
</dbReference>
<feature type="region of interest" description="Disordered" evidence="1">
    <location>
        <begin position="774"/>
        <end position="796"/>
    </location>
</feature>
<gene>
    <name evidence="4" type="ORF">GCM10017044_04430</name>
</gene>
<dbReference type="GO" id="GO:0071949">
    <property type="term" value="F:FAD binding"/>
    <property type="evidence" value="ECO:0007669"/>
    <property type="project" value="InterPro"/>
</dbReference>
<dbReference type="InterPro" id="IPR013785">
    <property type="entry name" value="Aldolase_TIM"/>
</dbReference>
<dbReference type="Gene3D" id="3.30.9.20">
    <property type="match status" value="1"/>
</dbReference>
<dbReference type="SUPFAM" id="SSF51395">
    <property type="entry name" value="FMN-linked oxidoreductases"/>
    <property type="match status" value="1"/>
</dbReference>
<dbReference type="GO" id="GO:0050661">
    <property type="term" value="F:NADP binding"/>
    <property type="evidence" value="ECO:0007669"/>
    <property type="project" value="InterPro"/>
</dbReference>
<evidence type="ECO:0000313" key="5">
    <source>
        <dbReference type="Proteomes" id="UP000630923"/>
    </source>
</evidence>
<reference evidence="4" key="1">
    <citation type="journal article" date="2014" name="Int. J. Syst. Evol. Microbiol.">
        <title>Complete genome sequence of Corynebacterium casei LMG S-19264T (=DSM 44701T), isolated from a smear-ripened cheese.</title>
        <authorList>
            <consortium name="US DOE Joint Genome Institute (JGI-PGF)"/>
            <person name="Walter F."/>
            <person name="Albersmeier A."/>
            <person name="Kalinowski J."/>
            <person name="Ruckert C."/>
        </authorList>
    </citation>
    <scope>NUCLEOTIDE SEQUENCE</scope>
    <source>
        <strain evidence="4">KCTC 42590</strain>
    </source>
</reference>
<sequence>MKISIIGGGPGGLYFALLTKKARPDWTIEVFEQNRADDTFGFGVVFSDSSLDEYESRDKKTYERMREEFAYWDDIDISYKGSLIKCRGNGFCGTSRVHLLRVLQDRCREVGVQMTFETRIDPLTVEDRFADSDMILVADGIGSAIRDAHKGPDGFDVSVTTKSNRFCWMGSTRPLTDFTYFFKETPHGLICAHTYQYDADMSTWIFEMSDACWQGHGFEEFDEEGSKALLEEIFADELEGYPLVLNRSHWRQFPRIFCNNWSVGKMVILGDAKASAHFSIGSGTKLAMDCAIGLHEAVLEHLQEDGHQAAFSAYDKARRVPAQIVQHNADVSLAWFEHMDRSWDMDPYQFAMVVMCRSKSVTYDNLILRDPDFVAAADTEWYERYFRESGYDYRQSRPTPMFTKYKLRGMELRNRVVMSPMAQYSADADGNLTDWHFAHYAGAARGGMALMYTEMTCPSADARITPGCPGMWNDDHEAQWKRLVAFIHDTTKTKLCMQLGHAGRKGSTQVGWEKMDHPLPEADQNWPLYSASPIPYFEGESQTPAALDQQGMARIKSDFVRATERADRAGFDMIELHCAHGYLLASFLSPLTNIRTDDYGGAVENRLRFPLEVFSAMRAVWPEHKPMSVRISASDWKEGGISEEDTFVIAQAFKDAGCDLIDVSAGQTVPDQKPIYGRMFQTGFAEAIRNVPKIATMAVGAITEASQVNTILHTRRADLVAIGRTHLWNPFFTRQAAAWYGVMTDHTDWEKQYLSGRQQAYATLMKSREQQLDWQQKARPKRHHTFATLKRRQTDT</sequence>
<dbReference type="InterPro" id="IPR036188">
    <property type="entry name" value="FAD/NAD-bd_sf"/>
</dbReference>
<evidence type="ECO:0000259" key="2">
    <source>
        <dbReference type="Pfam" id="PF00724"/>
    </source>
</evidence>
<feature type="domain" description="NADH:flavin oxidoreductase/NADH oxidase N-terminal" evidence="2">
    <location>
        <begin position="401"/>
        <end position="737"/>
    </location>
</feature>
<dbReference type="Pfam" id="PF00724">
    <property type="entry name" value="Oxidored_FMN"/>
    <property type="match status" value="1"/>
</dbReference>
<dbReference type="AlphaFoldDB" id="A0A919AL43"/>
<name>A0A919AL43_9PROT</name>
<proteinExistence type="predicted"/>
<organism evidence="4 5">
    <name type="scientific">Kordiimonas sediminis</name>
    <dbReference type="NCBI Taxonomy" id="1735581"/>
    <lineage>
        <taxon>Bacteria</taxon>
        <taxon>Pseudomonadati</taxon>
        <taxon>Pseudomonadota</taxon>
        <taxon>Alphaproteobacteria</taxon>
        <taxon>Kordiimonadales</taxon>
        <taxon>Kordiimonadaceae</taxon>
        <taxon>Kordiimonas</taxon>
    </lineage>
</organism>
<dbReference type="InterPro" id="IPR002938">
    <property type="entry name" value="FAD-bd"/>
</dbReference>
<dbReference type="EMBL" id="BNCI01000001">
    <property type="protein sequence ID" value="GHF13498.1"/>
    <property type="molecule type" value="Genomic_DNA"/>
</dbReference>
<reference evidence="4" key="2">
    <citation type="submission" date="2020-09" db="EMBL/GenBank/DDBJ databases">
        <authorList>
            <person name="Sun Q."/>
            <person name="Kim S."/>
        </authorList>
    </citation>
    <scope>NUCLEOTIDE SEQUENCE</scope>
    <source>
        <strain evidence="4">KCTC 42590</strain>
    </source>
</reference>
<keyword evidence="5" id="KW-1185">Reference proteome</keyword>
<dbReference type="Proteomes" id="UP000630923">
    <property type="component" value="Unassembled WGS sequence"/>
</dbReference>
<feature type="compositionally biased region" description="Basic residues" evidence="1">
    <location>
        <begin position="778"/>
        <end position="796"/>
    </location>
</feature>
<dbReference type="GO" id="GO:0003959">
    <property type="term" value="F:NADPH dehydrogenase activity"/>
    <property type="evidence" value="ECO:0007669"/>
    <property type="project" value="InterPro"/>
</dbReference>
<dbReference type="CDD" id="cd02932">
    <property type="entry name" value="OYE_YqiM_FMN"/>
    <property type="match status" value="1"/>
</dbReference>
<dbReference type="InterPro" id="IPR001155">
    <property type="entry name" value="OxRdtase_FMN_N"/>
</dbReference>
<dbReference type="Pfam" id="PF01494">
    <property type="entry name" value="FAD_binding_3"/>
    <property type="match status" value="1"/>
</dbReference>
<dbReference type="SUPFAM" id="SSF51905">
    <property type="entry name" value="FAD/NAD(P)-binding domain"/>
    <property type="match status" value="1"/>
</dbReference>
<dbReference type="GO" id="GO:0010181">
    <property type="term" value="F:FMN binding"/>
    <property type="evidence" value="ECO:0007669"/>
    <property type="project" value="InterPro"/>
</dbReference>
<evidence type="ECO:0000259" key="3">
    <source>
        <dbReference type="Pfam" id="PF01494"/>
    </source>
</evidence>
<feature type="domain" description="FAD-binding" evidence="3">
    <location>
        <begin position="4"/>
        <end position="325"/>
    </location>
</feature>
<dbReference type="Gene3D" id="3.50.50.60">
    <property type="entry name" value="FAD/NAD(P)-binding domain"/>
    <property type="match status" value="1"/>
</dbReference>
<dbReference type="PANTHER" id="PTHR43303">
    <property type="entry name" value="NADPH DEHYDROGENASE C23G7.10C-RELATED"/>
    <property type="match status" value="1"/>
</dbReference>
<comment type="caution">
    <text evidence="4">The sequence shown here is derived from an EMBL/GenBank/DDBJ whole genome shotgun (WGS) entry which is preliminary data.</text>
</comment>
<protein>
    <submittedName>
        <fullName evidence="4">NADH:flavin oxidoreductase</fullName>
    </submittedName>
</protein>